<dbReference type="RefSeq" id="WP_048082258.1">
    <property type="nucleotide sequence ID" value="NZ_JAPVER010000020.1"/>
</dbReference>
<accession>A0A9E5DK69</accession>
<dbReference type="InterPro" id="IPR007197">
    <property type="entry name" value="rSAM"/>
</dbReference>
<dbReference type="SFLD" id="SFLDG01067">
    <property type="entry name" value="SPASM/twitch_domain_containing"/>
    <property type="match status" value="1"/>
</dbReference>
<dbReference type="GO" id="GO:0046872">
    <property type="term" value="F:metal ion binding"/>
    <property type="evidence" value="ECO:0007669"/>
    <property type="project" value="UniProtKB-KW"/>
</dbReference>
<dbReference type="Pfam" id="PF04055">
    <property type="entry name" value="Radical_SAM"/>
    <property type="match status" value="1"/>
</dbReference>
<dbReference type="GO" id="GO:0051536">
    <property type="term" value="F:iron-sulfur cluster binding"/>
    <property type="evidence" value="ECO:0007669"/>
    <property type="project" value="UniProtKB-KW"/>
</dbReference>
<dbReference type="EMBL" id="JAPVER010000020">
    <property type="protein sequence ID" value="MCZ3365968.1"/>
    <property type="molecule type" value="Genomic_DNA"/>
</dbReference>
<dbReference type="SUPFAM" id="SSF102114">
    <property type="entry name" value="Radical SAM enzymes"/>
    <property type="match status" value="1"/>
</dbReference>
<dbReference type="InterPro" id="IPR013785">
    <property type="entry name" value="Aldolase_TIM"/>
</dbReference>
<dbReference type="Gene3D" id="3.20.20.70">
    <property type="entry name" value="Aldolase class I"/>
    <property type="match status" value="1"/>
</dbReference>
<evidence type="ECO:0000313" key="7">
    <source>
        <dbReference type="EMBL" id="MCZ3371433.1"/>
    </source>
</evidence>
<dbReference type="InterPro" id="IPR006638">
    <property type="entry name" value="Elp3/MiaA/NifB-like_rSAM"/>
</dbReference>
<dbReference type="EMBL" id="JAPVES010000024">
    <property type="protein sequence ID" value="MCZ3371433.1"/>
    <property type="molecule type" value="Genomic_DNA"/>
</dbReference>
<protein>
    <submittedName>
        <fullName evidence="6">Radical SAM protein</fullName>
    </submittedName>
</protein>
<dbReference type="InterPro" id="IPR058240">
    <property type="entry name" value="rSAM_sf"/>
</dbReference>
<evidence type="ECO:0000256" key="1">
    <source>
        <dbReference type="ARBA" id="ARBA00022691"/>
    </source>
</evidence>
<gene>
    <name evidence="7" type="ORF">O3H35_02160</name>
    <name evidence="6" type="ORF">O3H54_08740</name>
</gene>
<proteinExistence type="predicted"/>
<sequence>MSSSKIFPLLREGYVLHKGPEYGFIYSSANKSKCYVINEDAARIIDKCSGKRSLEEISGELAIYCHEDPDSLFETVKYYLDGSKLFVDMLSQPKDINFNSTGNWEVPAPMNVSVELTYNCSFSCRHCYINSSPKRDEFWKTKELITVLDELNHLGTSKIELTGGDPLTHPDFVYIVKHCACNFNSVNVITNGYLLNEEHIMCLSEYKDKLAFQVDLHGDNSKYMDWFCGRDGAFENAKKAIKLLSDNGFKIQVAMNITPLNMDQISNTAALAIELGASSMMTSTVLPVGRGNDPEITFPPENIELRKHLEKQLKSAKDEFNEFLFENHDEMMPVLNKKSENRLNCGAFSEFLCLTPGGNMKMCPLSNSEDISLGCLCNQDMAHLFSKNTFKKLVELEDPRVEICGECEHLWFCRNCLARGFLKYSEIGDKCHWGNTHEVRSILEDIKE</sequence>
<dbReference type="Proteomes" id="UP001074446">
    <property type="component" value="Unassembled WGS sequence"/>
</dbReference>
<dbReference type="SFLD" id="SFLDG01386">
    <property type="entry name" value="main_SPASM_domain-containing"/>
    <property type="match status" value="1"/>
</dbReference>
<dbReference type="SFLD" id="SFLDS00029">
    <property type="entry name" value="Radical_SAM"/>
    <property type="match status" value="1"/>
</dbReference>
<evidence type="ECO:0000313" key="8">
    <source>
        <dbReference type="Proteomes" id="UP001068021"/>
    </source>
</evidence>
<dbReference type="PANTHER" id="PTHR11228:SF7">
    <property type="entry name" value="PQQA PEPTIDE CYCLASE"/>
    <property type="match status" value="1"/>
</dbReference>
<evidence type="ECO:0000256" key="3">
    <source>
        <dbReference type="ARBA" id="ARBA00023004"/>
    </source>
</evidence>
<organism evidence="6 8">
    <name type="scientific">Methanobacterium veterum</name>
    <dbReference type="NCBI Taxonomy" id="408577"/>
    <lineage>
        <taxon>Archaea</taxon>
        <taxon>Methanobacteriati</taxon>
        <taxon>Methanobacteriota</taxon>
        <taxon>Methanomada group</taxon>
        <taxon>Methanobacteria</taxon>
        <taxon>Methanobacteriales</taxon>
        <taxon>Methanobacteriaceae</taxon>
        <taxon>Methanobacterium</taxon>
    </lineage>
</organism>
<evidence type="ECO:0000256" key="2">
    <source>
        <dbReference type="ARBA" id="ARBA00022723"/>
    </source>
</evidence>
<comment type="caution">
    <text evidence="6">The sequence shown here is derived from an EMBL/GenBank/DDBJ whole genome shotgun (WGS) entry which is preliminary data.</text>
</comment>
<dbReference type="PROSITE" id="PS51918">
    <property type="entry name" value="RADICAL_SAM"/>
    <property type="match status" value="1"/>
</dbReference>
<dbReference type="AlphaFoldDB" id="A0A9E5DK69"/>
<dbReference type="PANTHER" id="PTHR11228">
    <property type="entry name" value="RADICAL SAM DOMAIN PROTEIN"/>
    <property type="match status" value="1"/>
</dbReference>
<keyword evidence="4" id="KW-0411">Iron-sulfur</keyword>
<feature type="domain" description="Radical SAM core" evidence="5">
    <location>
        <begin position="106"/>
        <end position="318"/>
    </location>
</feature>
<keyword evidence="1" id="KW-0949">S-adenosyl-L-methionine</keyword>
<name>A0A9E5DK69_9EURY</name>
<reference evidence="6" key="1">
    <citation type="submission" date="2022-12" db="EMBL/GenBank/DDBJ databases">
        <title>Reclassification of two methanogenic archaea species isolated from the Kolyma lowland permafrost.</title>
        <authorList>
            <person name="Trubitsyn V.E."/>
            <person name="Rivkina E.M."/>
            <person name="Shcherbakova V.A."/>
        </authorList>
    </citation>
    <scope>NUCLEOTIDE SEQUENCE</scope>
    <source>
        <strain evidence="6">M2</strain>
        <strain evidence="7">MK4</strain>
    </source>
</reference>
<dbReference type="InterPro" id="IPR050377">
    <property type="entry name" value="Radical_SAM_PqqE_MftC-like"/>
</dbReference>
<evidence type="ECO:0000313" key="6">
    <source>
        <dbReference type="EMBL" id="MCZ3365968.1"/>
    </source>
</evidence>
<keyword evidence="2" id="KW-0479">Metal-binding</keyword>
<evidence type="ECO:0000256" key="4">
    <source>
        <dbReference type="ARBA" id="ARBA00023014"/>
    </source>
</evidence>
<keyword evidence="8" id="KW-1185">Reference proteome</keyword>
<dbReference type="GO" id="GO:0003824">
    <property type="term" value="F:catalytic activity"/>
    <property type="evidence" value="ECO:0007669"/>
    <property type="project" value="InterPro"/>
</dbReference>
<keyword evidence="3" id="KW-0408">Iron</keyword>
<dbReference type="Proteomes" id="UP001068021">
    <property type="component" value="Unassembled WGS sequence"/>
</dbReference>
<evidence type="ECO:0000259" key="5">
    <source>
        <dbReference type="PROSITE" id="PS51918"/>
    </source>
</evidence>
<dbReference type="CDD" id="cd01335">
    <property type="entry name" value="Radical_SAM"/>
    <property type="match status" value="1"/>
</dbReference>
<dbReference type="SMART" id="SM00729">
    <property type="entry name" value="Elp3"/>
    <property type="match status" value="1"/>
</dbReference>